<keyword evidence="2" id="KW-1185">Reference proteome</keyword>
<evidence type="ECO:0000313" key="2">
    <source>
        <dbReference type="Proteomes" id="UP000001660"/>
    </source>
</evidence>
<dbReference type="KEGG" id="nde:NIDE1938"/>
<organism evidence="1 2">
    <name type="scientific">Nitrospira defluvii</name>
    <dbReference type="NCBI Taxonomy" id="330214"/>
    <lineage>
        <taxon>Bacteria</taxon>
        <taxon>Pseudomonadati</taxon>
        <taxon>Nitrospirota</taxon>
        <taxon>Nitrospiria</taxon>
        <taxon>Nitrospirales</taxon>
        <taxon>Nitrospiraceae</taxon>
        <taxon>Nitrospira</taxon>
    </lineage>
</organism>
<sequence length="68" mass="7901">MQGKYLDLLPTHRDVQISNLKQVWHWMAQHASGHNLLLLLEVLRMIPPYLSRYVGNGNLLAKVPDQLR</sequence>
<dbReference type="HOGENOM" id="CLU_2786169_0_0_0"/>
<name>D8PEK5_9BACT</name>
<dbReference type="EMBL" id="FP929003">
    <property type="protein sequence ID" value="CBK41664.1"/>
    <property type="molecule type" value="Genomic_DNA"/>
</dbReference>
<gene>
    <name evidence="1" type="ORF">NIDE1938</name>
</gene>
<reference evidence="1 2" key="1">
    <citation type="journal article" date="2010" name="Proc. Natl. Acad. Sci. U.S.A.">
        <title>A Nitrospira metagenome illuminates the physiology and evolution of globally important nitrite-oxidizing bacteria.</title>
        <authorList>
            <person name="Lucker S."/>
            <person name="Wagner M."/>
            <person name="Maixner F."/>
            <person name="Pelletier E."/>
            <person name="Koch H."/>
            <person name="Vacherie B."/>
            <person name="Rattei T."/>
            <person name="Sinninghe Damste J."/>
            <person name="Spieck E."/>
            <person name="Le Paslier D."/>
            <person name="Daims H."/>
        </authorList>
    </citation>
    <scope>NUCLEOTIDE SEQUENCE [LARGE SCALE GENOMIC DNA]</scope>
</reference>
<dbReference type="Proteomes" id="UP000001660">
    <property type="component" value="Chromosome"/>
</dbReference>
<proteinExistence type="predicted"/>
<dbReference type="AlphaFoldDB" id="D8PEK5"/>
<evidence type="ECO:0000313" key="1">
    <source>
        <dbReference type="EMBL" id="CBK41664.1"/>
    </source>
</evidence>
<dbReference type="STRING" id="330214.NIDE1938"/>
<protein>
    <submittedName>
        <fullName evidence="1">Uncharacterized protein</fullName>
    </submittedName>
</protein>
<accession>D8PEK5</accession>